<sequence length="143" mass="16541">MKEDGSSVNERRKTLQRTISRLVKEIEDSDGSLNVDSSLFSSLKDRVKRDAEDSRICIDILLGISKFNSSHTRRCVLPLLDFFYMKSARMREHVNNFLYEIILNAAEIEPLKNPPPSTQERCHPTENSMHQHLPEMGRQIRQG</sequence>
<name>A0AAN5DAU5_9BILA</name>
<evidence type="ECO:0000256" key="1">
    <source>
        <dbReference type="SAM" id="MobiDB-lite"/>
    </source>
</evidence>
<dbReference type="Pfam" id="PF20867">
    <property type="entry name" value="UVSSA_N"/>
    <property type="match status" value="1"/>
</dbReference>
<evidence type="ECO:0000313" key="2">
    <source>
        <dbReference type="EMBL" id="GMR59177.1"/>
    </source>
</evidence>
<dbReference type="Proteomes" id="UP001328107">
    <property type="component" value="Unassembled WGS sequence"/>
</dbReference>
<reference evidence="3" key="1">
    <citation type="submission" date="2022-10" db="EMBL/GenBank/DDBJ databases">
        <title>Genome assembly of Pristionchus species.</title>
        <authorList>
            <person name="Yoshida K."/>
            <person name="Sommer R.J."/>
        </authorList>
    </citation>
    <scope>NUCLEOTIDE SEQUENCE [LARGE SCALE GENOMIC DNA]</scope>
    <source>
        <strain evidence="3">RS5460</strain>
    </source>
</reference>
<dbReference type="InterPro" id="IPR049408">
    <property type="entry name" value="UVSSA_N_a-solenoid_rpt"/>
</dbReference>
<evidence type="ECO:0000313" key="3">
    <source>
        <dbReference type="Proteomes" id="UP001328107"/>
    </source>
</evidence>
<protein>
    <submittedName>
        <fullName evidence="2">Uncharacterized protein</fullName>
    </submittedName>
</protein>
<gene>
    <name evidence="2" type="ORF">PMAYCL1PPCAC_29372</name>
</gene>
<feature type="region of interest" description="Disordered" evidence="1">
    <location>
        <begin position="113"/>
        <end position="143"/>
    </location>
</feature>
<proteinExistence type="predicted"/>
<dbReference type="EMBL" id="BTRK01000006">
    <property type="protein sequence ID" value="GMR59177.1"/>
    <property type="molecule type" value="Genomic_DNA"/>
</dbReference>
<comment type="caution">
    <text evidence="2">The sequence shown here is derived from an EMBL/GenBank/DDBJ whole genome shotgun (WGS) entry which is preliminary data.</text>
</comment>
<organism evidence="2 3">
    <name type="scientific">Pristionchus mayeri</name>
    <dbReference type="NCBI Taxonomy" id="1317129"/>
    <lineage>
        <taxon>Eukaryota</taxon>
        <taxon>Metazoa</taxon>
        <taxon>Ecdysozoa</taxon>
        <taxon>Nematoda</taxon>
        <taxon>Chromadorea</taxon>
        <taxon>Rhabditida</taxon>
        <taxon>Rhabditina</taxon>
        <taxon>Diplogasteromorpha</taxon>
        <taxon>Diplogasteroidea</taxon>
        <taxon>Neodiplogasteridae</taxon>
        <taxon>Pristionchus</taxon>
    </lineage>
</organism>
<accession>A0AAN5DAU5</accession>
<keyword evidence="3" id="KW-1185">Reference proteome</keyword>
<dbReference type="AlphaFoldDB" id="A0AAN5DAU5"/>